<protein>
    <submittedName>
        <fullName evidence="1">Uncharacterized protein</fullName>
    </submittedName>
</protein>
<accession>A0A7J7FT42</accession>
<organism evidence="1 2">
    <name type="scientific">Camellia sinensis</name>
    <name type="common">Tea plant</name>
    <name type="synonym">Thea sinensis</name>
    <dbReference type="NCBI Taxonomy" id="4442"/>
    <lineage>
        <taxon>Eukaryota</taxon>
        <taxon>Viridiplantae</taxon>
        <taxon>Streptophyta</taxon>
        <taxon>Embryophyta</taxon>
        <taxon>Tracheophyta</taxon>
        <taxon>Spermatophyta</taxon>
        <taxon>Magnoliopsida</taxon>
        <taxon>eudicotyledons</taxon>
        <taxon>Gunneridae</taxon>
        <taxon>Pentapetalae</taxon>
        <taxon>asterids</taxon>
        <taxon>Ericales</taxon>
        <taxon>Theaceae</taxon>
        <taxon>Camellia</taxon>
    </lineage>
</organism>
<keyword evidence="2" id="KW-1185">Reference proteome</keyword>
<dbReference type="EMBL" id="JACBKZ010000014">
    <property type="protein sequence ID" value="KAF5931525.1"/>
    <property type="molecule type" value="Genomic_DNA"/>
</dbReference>
<name>A0A7J7FT42_CAMSI</name>
<proteinExistence type="predicted"/>
<reference evidence="1 2" key="2">
    <citation type="submission" date="2020-07" db="EMBL/GenBank/DDBJ databases">
        <title>Genome assembly of wild tea tree DASZ reveals pedigree and selection history of tea varieties.</title>
        <authorList>
            <person name="Zhang W."/>
        </authorList>
    </citation>
    <scope>NUCLEOTIDE SEQUENCE [LARGE SCALE GENOMIC DNA]</scope>
    <source>
        <strain evidence="2">cv. G240</strain>
        <tissue evidence="1">Leaf</tissue>
    </source>
</reference>
<evidence type="ECO:0000313" key="1">
    <source>
        <dbReference type="EMBL" id="KAF5931525.1"/>
    </source>
</evidence>
<dbReference type="Proteomes" id="UP000593564">
    <property type="component" value="Unassembled WGS sequence"/>
</dbReference>
<evidence type="ECO:0000313" key="2">
    <source>
        <dbReference type="Proteomes" id="UP000593564"/>
    </source>
</evidence>
<sequence>MLGARFLRSSVTSPARANDENLGIPVLRKWFSKPLNGVAVFGPQEKKELSKTVGGFPPKTVFIAQKARPGSNGHDWSQMRHGWALMAASRDGVDTPFLTALKAQAFCPVYSMMKVVLYMVQVWNREPGDHIEARPCLIKSQLWLSMAGRALVARNTVLGESPPVFTIIASERSDIPQVVWTRFGNLCKNQDLISGIFPFDINEIDPALVKIAKLEKALKKSQGFNSIPNIEDGYIEASVSLLEKFKMPHIDRFDGSGDLIVHVRFLSILVHFRTHCHPNMTLPSIASSTNSMAIPWTCATVYVMRSRISLTTKSSPHLPNQM</sequence>
<gene>
    <name evidence="1" type="ORF">HYC85_027696</name>
</gene>
<reference evidence="2" key="1">
    <citation type="journal article" date="2020" name="Nat. Commun.">
        <title>Genome assembly of wild tea tree DASZ reveals pedigree and selection history of tea varieties.</title>
        <authorList>
            <person name="Zhang W."/>
            <person name="Zhang Y."/>
            <person name="Qiu H."/>
            <person name="Guo Y."/>
            <person name="Wan H."/>
            <person name="Zhang X."/>
            <person name="Scossa F."/>
            <person name="Alseekh S."/>
            <person name="Zhang Q."/>
            <person name="Wang P."/>
            <person name="Xu L."/>
            <person name="Schmidt M.H."/>
            <person name="Jia X."/>
            <person name="Li D."/>
            <person name="Zhu A."/>
            <person name="Guo F."/>
            <person name="Chen W."/>
            <person name="Ni D."/>
            <person name="Usadel B."/>
            <person name="Fernie A.R."/>
            <person name="Wen W."/>
        </authorList>
    </citation>
    <scope>NUCLEOTIDE SEQUENCE [LARGE SCALE GENOMIC DNA]</scope>
    <source>
        <strain evidence="2">cv. G240</strain>
    </source>
</reference>
<dbReference type="AlphaFoldDB" id="A0A7J7FT42"/>
<comment type="caution">
    <text evidence="1">The sequence shown here is derived from an EMBL/GenBank/DDBJ whole genome shotgun (WGS) entry which is preliminary data.</text>
</comment>